<keyword evidence="3" id="KW-1185">Reference proteome</keyword>
<accession>A0AAF0QCU3</accession>
<proteinExistence type="predicted"/>
<gene>
    <name evidence="2" type="ORF">MTR67_014759</name>
</gene>
<dbReference type="AlphaFoldDB" id="A0AAF0QCU3"/>
<evidence type="ECO:0000259" key="1">
    <source>
        <dbReference type="Pfam" id="PF00582"/>
    </source>
</evidence>
<dbReference type="InterPro" id="IPR006016">
    <property type="entry name" value="UspA"/>
</dbReference>
<reference evidence="2" key="1">
    <citation type="submission" date="2023-08" db="EMBL/GenBank/DDBJ databases">
        <title>A de novo genome assembly of Solanum verrucosum Schlechtendal, a Mexican diploid species geographically isolated from the other diploid A-genome species in potato relatives.</title>
        <authorList>
            <person name="Hosaka K."/>
        </authorList>
    </citation>
    <scope>NUCLEOTIDE SEQUENCE</scope>
    <source>
        <tissue evidence="2">Young leaves</tissue>
    </source>
</reference>
<name>A0AAF0QCU3_SOLVR</name>
<dbReference type="EMBL" id="CP133614">
    <property type="protein sequence ID" value="WMV21374.1"/>
    <property type="molecule type" value="Genomic_DNA"/>
</dbReference>
<dbReference type="SUPFAM" id="SSF52402">
    <property type="entry name" value="Adenine nucleotide alpha hydrolases-like"/>
    <property type="match status" value="1"/>
</dbReference>
<dbReference type="PANTHER" id="PTHR47382">
    <property type="entry name" value="U-BOX DOMAIN-CONTAINING PROTEIN 52-LIKE"/>
    <property type="match status" value="1"/>
</dbReference>
<dbReference type="Gene3D" id="3.40.50.620">
    <property type="entry name" value="HUPs"/>
    <property type="match status" value="1"/>
</dbReference>
<dbReference type="Pfam" id="PF00582">
    <property type="entry name" value="Usp"/>
    <property type="match status" value="1"/>
</dbReference>
<dbReference type="CDD" id="cd01989">
    <property type="entry name" value="USP_STK_Ubox_N"/>
    <property type="match status" value="1"/>
</dbReference>
<dbReference type="InterPro" id="IPR014729">
    <property type="entry name" value="Rossmann-like_a/b/a_fold"/>
</dbReference>
<feature type="domain" description="UspA" evidence="1">
    <location>
        <begin position="70"/>
        <end position="202"/>
    </location>
</feature>
<dbReference type="Proteomes" id="UP001234989">
    <property type="component" value="Chromosome 3"/>
</dbReference>
<protein>
    <recommendedName>
        <fullName evidence="1">UspA domain-containing protein</fullName>
    </recommendedName>
</protein>
<sequence>MIDDGIATGKDHVNKTEQDEGLRVKFTTCIIEKEMSWEIEEIGEDSKSEVIGNNKDGGVINDVYVAVGKNDMYVLQWALDHAISPGIRVCLVHIFPPITYIPSPVGKLSSSQLTREQVQAYINEESNRRKNLLEKYIRLCNDAKVPVDTVLVESKSPGKALLDLISVVNVTSLIIGTKRSLSTIRVMKGHGIGEYVQKNAPASCQVNVVGEEGKKIKKSEVVQLKGNYSNSPSLVHSRSQPEIAKQSNRNLFEWMCFSPKFHGDVGSK</sequence>
<dbReference type="PANTHER" id="PTHR47382:SF1">
    <property type="entry name" value="USPA DOMAIN-CONTAINING PROTEIN"/>
    <property type="match status" value="1"/>
</dbReference>
<evidence type="ECO:0000313" key="3">
    <source>
        <dbReference type="Proteomes" id="UP001234989"/>
    </source>
</evidence>
<evidence type="ECO:0000313" key="2">
    <source>
        <dbReference type="EMBL" id="WMV21374.1"/>
    </source>
</evidence>
<organism evidence="2 3">
    <name type="scientific">Solanum verrucosum</name>
    <dbReference type="NCBI Taxonomy" id="315347"/>
    <lineage>
        <taxon>Eukaryota</taxon>
        <taxon>Viridiplantae</taxon>
        <taxon>Streptophyta</taxon>
        <taxon>Embryophyta</taxon>
        <taxon>Tracheophyta</taxon>
        <taxon>Spermatophyta</taxon>
        <taxon>Magnoliopsida</taxon>
        <taxon>eudicotyledons</taxon>
        <taxon>Gunneridae</taxon>
        <taxon>Pentapetalae</taxon>
        <taxon>asterids</taxon>
        <taxon>lamiids</taxon>
        <taxon>Solanales</taxon>
        <taxon>Solanaceae</taxon>
        <taxon>Solanoideae</taxon>
        <taxon>Solaneae</taxon>
        <taxon>Solanum</taxon>
    </lineage>
</organism>